<evidence type="ECO:0000313" key="3">
    <source>
        <dbReference type="Proteomes" id="UP000259273"/>
    </source>
</evidence>
<evidence type="ECO:0008006" key="4">
    <source>
        <dbReference type="Google" id="ProtNLM"/>
    </source>
</evidence>
<protein>
    <recommendedName>
        <fullName evidence="4">TonB C-terminal domain-containing protein</fullName>
    </recommendedName>
</protein>
<comment type="caution">
    <text evidence="2">The sequence shown here is derived from an EMBL/GenBank/DDBJ whole genome shotgun (WGS) entry which is preliminary data.</text>
</comment>
<dbReference type="EMBL" id="DMND01000104">
    <property type="protein sequence ID" value="HAN27560.1"/>
    <property type="molecule type" value="Genomic_DNA"/>
</dbReference>
<dbReference type="AlphaFoldDB" id="A0A3C1KLG6"/>
<sequence length="423" mass="46094">MVIDAMKGLYFAALLLAGALGANQGFADTLPAAPTDDTATDDAAQAPVASRDIDTRAQRRALQEAITNLESEYGAYSPVLPERLLSLGLALQSEGRHAEAAAVFKRGTHLARVSTGLYSLDQLPLLESEIASLQALGDYRAVDDRQRYLYRVQSKAPLSSAQRVRAYVQQADWQRQAFLLNMDEEPGLRLLQMWEYYRLALTEVLDQSGDTSRDLLPPLYGMLQAQYLIAGYRWPDSGDNTGNGFTSNNLRPLGNSYLRDNFNKGRAVLQAIYDLEQLHGSADPQAGARAQTLMGDWLLWHGDSEGAMAEYAKVLAELADDAAAQALYNELFAEPVPLPALDGLDVHGPLAVEGDGDILLGFNVAADGKVSDLQRLDDSGVANGLANRLMRSLRNTPFRPRFDLASGTPVATDNLVMAYDSTR</sequence>
<reference evidence="2 3" key="1">
    <citation type="journal article" date="2018" name="Nat. Biotechnol.">
        <title>A standardized bacterial taxonomy based on genome phylogeny substantially revises the tree of life.</title>
        <authorList>
            <person name="Parks D.H."/>
            <person name="Chuvochina M."/>
            <person name="Waite D.W."/>
            <person name="Rinke C."/>
            <person name="Skarshewski A."/>
            <person name="Chaumeil P.A."/>
            <person name="Hugenholtz P."/>
        </authorList>
    </citation>
    <scope>NUCLEOTIDE SEQUENCE [LARGE SCALE GENOMIC DNA]</scope>
    <source>
        <strain evidence="2">UBA9158</strain>
    </source>
</reference>
<evidence type="ECO:0000313" key="2">
    <source>
        <dbReference type="EMBL" id="HAN27560.1"/>
    </source>
</evidence>
<feature type="chain" id="PRO_5017544958" description="TonB C-terminal domain-containing protein" evidence="1">
    <location>
        <begin position="28"/>
        <end position="423"/>
    </location>
</feature>
<dbReference type="Proteomes" id="UP000259273">
    <property type="component" value="Unassembled WGS sequence"/>
</dbReference>
<organism evidence="2 3">
    <name type="scientific">Haliea salexigens</name>
    <dbReference type="NCBI Taxonomy" id="287487"/>
    <lineage>
        <taxon>Bacteria</taxon>
        <taxon>Pseudomonadati</taxon>
        <taxon>Pseudomonadota</taxon>
        <taxon>Gammaproteobacteria</taxon>
        <taxon>Cellvibrionales</taxon>
        <taxon>Halieaceae</taxon>
        <taxon>Haliea</taxon>
    </lineage>
</organism>
<feature type="signal peptide" evidence="1">
    <location>
        <begin position="1"/>
        <end position="27"/>
    </location>
</feature>
<evidence type="ECO:0000256" key="1">
    <source>
        <dbReference type="SAM" id="SignalP"/>
    </source>
</evidence>
<gene>
    <name evidence="2" type="ORF">DCP75_07545</name>
</gene>
<name>A0A3C1KLG6_9GAMM</name>
<proteinExistence type="predicted"/>
<accession>A0A3C1KLG6</accession>
<keyword evidence="1" id="KW-0732">Signal</keyword>